<feature type="region of interest" description="Disordered" evidence="1">
    <location>
        <begin position="79"/>
        <end position="123"/>
    </location>
</feature>
<protein>
    <submittedName>
        <fullName evidence="3">Uncharacterized protein</fullName>
    </submittedName>
</protein>
<feature type="transmembrane region" description="Helical" evidence="2">
    <location>
        <begin position="777"/>
        <end position="797"/>
    </location>
</feature>
<feature type="compositionally biased region" description="Low complexity" evidence="1">
    <location>
        <begin position="85"/>
        <end position="115"/>
    </location>
</feature>
<dbReference type="AlphaFoldDB" id="A0A1H1VF92"/>
<feature type="transmembrane region" description="Helical" evidence="2">
    <location>
        <begin position="851"/>
        <end position="869"/>
    </location>
</feature>
<feature type="transmembrane region" description="Helical" evidence="2">
    <location>
        <begin position="594"/>
        <end position="616"/>
    </location>
</feature>
<keyword evidence="2" id="KW-1133">Transmembrane helix</keyword>
<gene>
    <name evidence="3" type="ORF">SAMN04489751_2991</name>
</gene>
<reference evidence="3" key="1">
    <citation type="submission" date="2016-10" db="EMBL/GenBank/DDBJ databases">
        <authorList>
            <person name="Varghese N."/>
            <person name="Submissions S."/>
        </authorList>
    </citation>
    <scope>NUCLEOTIDE SEQUENCE [LARGE SCALE GENOMIC DNA]</scope>
    <source>
        <strain evidence="3">DSM 22082</strain>
    </source>
</reference>
<proteinExistence type="predicted"/>
<keyword evidence="2" id="KW-0472">Membrane</keyword>
<feature type="transmembrane region" description="Helical" evidence="2">
    <location>
        <begin position="663"/>
        <end position="681"/>
    </location>
</feature>
<dbReference type="EMBL" id="LT629739">
    <property type="protein sequence ID" value="SDS83280.1"/>
    <property type="molecule type" value="Genomic_DNA"/>
</dbReference>
<evidence type="ECO:0000256" key="2">
    <source>
        <dbReference type="SAM" id="Phobius"/>
    </source>
</evidence>
<feature type="transmembrane region" description="Helical" evidence="2">
    <location>
        <begin position="56"/>
        <end position="76"/>
    </location>
</feature>
<feature type="transmembrane region" description="Helical" evidence="2">
    <location>
        <begin position="490"/>
        <end position="512"/>
    </location>
</feature>
<dbReference type="STRING" id="629680.SAMN04489751_2991"/>
<evidence type="ECO:0000313" key="4">
    <source>
        <dbReference type="Proteomes" id="UP000199700"/>
    </source>
</evidence>
<feature type="region of interest" description="Disordered" evidence="1">
    <location>
        <begin position="182"/>
        <end position="243"/>
    </location>
</feature>
<feature type="compositionally biased region" description="Low complexity" evidence="1">
    <location>
        <begin position="227"/>
        <end position="238"/>
    </location>
</feature>
<feature type="transmembrane region" description="Helical" evidence="2">
    <location>
        <begin position="636"/>
        <end position="656"/>
    </location>
</feature>
<feature type="transmembrane region" description="Helical" evidence="2">
    <location>
        <begin position="687"/>
        <end position="706"/>
    </location>
</feature>
<evidence type="ECO:0000313" key="3">
    <source>
        <dbReference type="EMBL" id="SDS83280.1"/>
    </source>
</evidence>
<organism evidence="3 4">
    <name type="scientific">Brevibacterium sandarakinum</name>
    <dbReference type="NCBI Taxonomy" id="629680"/>
    <lineage>
        <taxon>Bacteria</taxon>
        <taxon>Bacillati</taxon>
        <taxon>Actinomycetota</taxon>
        <taxon>Actinomycetes</taxon>
        <taxon>Micrococcales</taxon>
        <taxon>Brevibacteriaceae</taxon>
        <taxon>Brevibacterium</taxon>
    </lineage>
</organism>
<feature type="region of interest" description="Disordered" evidence="1">
    <location>
        <begin position="875"/>
        <end position="929"/>
    </location>
</feature>
<feature type="transmembrane region" description="Helical" evidence="2">
    <location>
        <begin position="713"/>
        <end position="733"/>
    </location>
</feature>
<feature type="transmembrane region" description="Helical" evidence="2">
    <location>
        <begin position="828"/>
        <end position="845"/>
    </location>
</feature>
<feature type="compositionally biased region" description="Acidic residues" evidence="1">
    <location>
        <begin position="910"/>
        <end position="921"/>
    </location>
</feature>
<name>A0A1H1VF92_BRESA</name>
<accession>A0A1H1VF92</accession>
<dbReference type="Proteomes" id="UP000199700">
    <property type="component" value="Chromosome"/>
</dbReference>
<keyword evidence="2" id="KW-0812">Transmembrane</keyword>
<feature type="transmembrane region" description="Helical" evidence="2">
    <location>
        <begin position="562"/>
        <end position="582"/>
    </location>
</feature>
<evidence type="ECO:0000256" key="1">
    <source>
        <dbReference type="SAM" id="MobiDB-lite"/>
    </source>
</evidence>
<feature type="transmembrane region" description="Helical" evidence="2">
    <location>
        <begin position="532"/>
        <end position="556"/>
    </location>
</feature>
<sequence>MRLCKGARRTHTTTIKYTCTLTRVANAQASARAGGNLSRYHCHVPPTSLLPKCLPAYRLLVLGLVLGLLVLVLGPAQSPATAADESPSTESPATSAADTAASASTTDSANTGASGQDSEASQAADGKTIVYGIPGLTINDIDPVRTPNLYALFSDGAAANLNVRTIGSATCPGSGWLSLGAGARAEAGPPADPDEADSTATCPPLSAPSTSDEAVAKAVDNAEEDSASGSGAGASSDEYLAEDSARGTTTAAIGDFESIKEPNVDSGYSVDYGMLARLVREQGTTNPTGNDSAGDESQLEACVAAEGPGAAYAVADENGIVADYTDDAAATDCRLGLVDLGSIGSSAWLYDPIPEYSYTVPVSFDREKRVAEADKRLGAKLDEVRDSAKPGSAEPTIIVAGLGDSSSLPQLRAFIASGPGYEPGSVSSSSTRTPGLLQITDLAPGILDQFGISSPSGISFDITPTDDAPDKRIDDLVSESQKSTTIYQHLSTFSLLLDITFYVLFILCGLLLSRTVIGRRGGATIAPTVHRFLAWISLAAATLPMSAFLAGLFPWARLPQPGFGLGLSIAVSAAALFVVSLLPPWGRTWRGRVAALSLASFLILSADLITGSHLQGNSLLGYNPIVGGRYYGLGNQGAAIFIVSLFIFLGLAISWLRSKGHRRMVVILPLVLGLFAVFVSGNPSWGAKFGGTIATLAGLLVLLALVSRIRLTIVRLVLIGLASLTVLLGIAFLDWLREPGARSHFGNFFDQIVTGEALQVIGRKLGANLHIIQINPALAIVTPLAVIAILFFLRYLLHFPSISSTTRTGRLTNKWRGRLPQVFEDQDIHFGFLAAATGMAVGLVLTDSGIAVPSTGAMVLLPYLLALSAEHAHEKVARSGGTTGSDSRSRRGSTRTILMRAEAPEMGADTPDDSPETPEDSAETRTDRA</sequence>
<keyword evidence="4" id="KW-1185">Reference proteome</keyword>